<dbReference type="OrthoDB" id="9899901at2"/>
<dbReference type="RefSeq" id="WP_010841551.1">
    <property type="nucleotide sequence ID" value="NZ_AQPW01000004.1"/>
</dbReference>
<evidence type="ECO:0000313" key="3">
    <source>
        <dbReference type="Proteomes" id="UP000013569"/>
    </source>
</evidence>
<accession>R7YCT0</accession>
<feature type="region of interest" description="Disordered" evidence="1">
    <location>
        <begin position="45"/>
        <end position="110"/>
    </location>
</feature>
<name>R7YCT0_9ACTN</name>
<sequence>MPQGIKKINETSFAQIKKYIETNGAKAAEEKYGYSAATIRSLKSAADYTSWRTKRRAQQSKRRSPGTPVQPVEKTQAIQPVAQTQSVTSPEIKKPGHGRPTPQRPQQPARLERHDQFFVTREQHDRDLRNQAQLTNRALEQVGKLGKEVRGLTKEDAAYRQADILLADKAKKSRWQRFVDGIREGFRS</sequence>
<organism evidence="2 3">
    <name type="scientific">Gordonia terrae C-6</name>
    <dbReference type="NCBI Taxonomy" id="1316928"/>
    <lineage>
        <taxon>Bacteria</taxon>
        <taxon>Bacillati</taxon>
        <taxon>Actinomycetota</taxon>
        <taxon>Actinomycetes</taxon>
        <taxon>Mycobacteriales</taxon>
        <taxon>Gordoniaceae</taxon>
        <taxon>Gordonia</taxon>
    </lineage>
</organism>
<dbReference type="AlphaFoldDB" id="R7YCT0"/>
<gene>
    <name evidence="2" type="ORF">GTC6_05427</name>
</gene>
<dbReference type="Proteomes" id="UP000013569">
    <property type="component" value="Unassembled WGS sequence"/>
</dbReference>
<reference evidence="2 3" key="1">
    <citation type="journal article" date="2013" name="Genome Announc.">
        <title>Draft Genome Sequence of a Benzothiophene-Desulfurizing Bacterium, Gordona terrae Strain C-6.</title>
        <authorList>
            <person name="Wang W."/>
            <person name="Ma T."/>
            <person name="Ren Y."/>
            <person name="Li G."/>
        </authorList>
    </citation>
    <scope>NUCLEOTIDE SEQUENCE [LARGE SCALE GENOMIC DNA]</scope>
    <source>
        <strain evidence="2 3">C-6</strain>
    </source>
</reference>
<feature type="compositionally biased region" description="Polar residues" evidence="1">
    <location>
        <begin position="76"/>
        <end position="89"/>
    </location>
</feature>
<feature type="compositionally biased region" description="Low complexity" evidence="1">
    <location>
        <begin position="99"/>
        <end position="109"/>
    </location>
</feature>
<dbReference type="PATRIC" id="fig|1316928.3.peg.1088"/>
<protein>
    <submittedName>
        <fullName evidence="2">Uncharacterized protein</fullName>
    </submittedName>
</protein>
<evidence type="ECO:0000313" key="2">
    <source>
        <dbReference type="EMBL" id="EON33782.1"/>
    </source>
</evidence>
<dbReference type="EMBL" id="AQPW01000004">
    <property type="protein sequence ID" value="EON33782.1"/>
    <property type="molecule type" value="Genomic_DNA"/>
</dbReference>
<proteinExistence type="predicted"/>
<comment type="caution">
    <text evidence="2">The sequence shown here is derived from an EMBL/GenBank/DDBJ whole genome shotgun (WGS) entry which is preliminary data.</text>
</comment>
<feature type="compositionally biased region" description="Basic residues" evidence="1">
    <location>
        <begin position="52"/>
        <end position="64"/>
    </location>
</feature>
<evidence type="ECO:0000256" key="1">
    <source>
        <dbReference type="SAM" id="MobiDB-lite"/>
    </source>
</evidence>